<keyword evidence="1" id="KW-0430">Lectin</keyword>
<keyword evidence="3" id="KW-0472">Membrane</keyword>
<dbReference type="SUPFAM" id="SSF56436">
    <property type="entry name" value="C-type lectin-like"/>
    <property type="match status" value="1"/>
</dbReference>
<evidence type="ECO:0000313" key="6">
    <source>
        <dbReference type="Proteomes" id="UP001066276"/>
    </source>
</evidence>
<evidence type="ECO:0000256" key="1">
    <source>
        <dbReference type="ARBA" id="ARBA00022734"/>
    </source>
</evidence>
<dbReference type="InterPro" id="IPR016187">
    <property type="entry name" value="CTDL_fold"/>
</dbReference>
<feature type="compositionally biased region" description="Polar residues" evidence="2">
    <location>
        <begin position="1"/>
        <end position="17"/>
    </location>
</feature>
<keyword evidence="3" id="KW-0812">Transmembrane</keyword>
<dbReference type="EMBL" id="JANPWB010000016">
    <property type="protein sequence ID" value="KAJ1084936.1"/>
    <property type="molecule type" value="Genomic_DNA"/>
</dbReference>
<dbReference type="CDD" id="cd03590">
    <property type="entry name" value="CLECT_DC-SIGN_like"/>
    <property type="match status" value="1"/>
</dbReference>
<sequence>MSSCGSGLVSSAPSTSRGGRAAGKYHEQPIICSQLIIRFLCSTRAKGKNRSNIKTMTKTEDKKMLSTKNLVDLGLVTSLLLLATLSARVILYSVVTARAQVTQEKLAQLEKNLSLAMKYIRCKERTPGTDCGELLSSDCPTRWKEHNGTCYFFSQGTNTWERSRSACKRSQAHLVIISDLMEQLFISKTTKTDIYWIGLTDKDQEGVWKWVNNVTLQSESFWDCNQPNDSGKAQDCATMRPPGSCGALGLWNDDSCAKKHKFICEKEAEDTKVDLTP</sequence>
<keyword evidence="3" id="KW-1133">Transmembrane helix</keyword>
<evidence type="ECO:0000313" key="5">
    <source>
        <dbReference type="EMBL" id="KAJ1084936.1"/>
    </source>
</evidence>
<protein>
    <recommendedName>
        <fullName evidence="4">C-type lectin domain-containing protein</fullName>
    </recommendedName>
</protein>
<dbReference type="SMART" id="SM00034">
    <property type="entry name" value="CLECT"/>
    <property type="match status" value="1"/>
</dbReference>
<evidence type="ECO:0000256" key="3">
    <source>
        <dbReference type="SAM" id="Phobius"/>
    </source>
</evidence>
<dbReference type="AlphaFoldDB" id="A0AAV7KZM1"/>
<dbReference type="InterPro" id="IPR050111">
    <property type="entry name" value="C-type_lectin/snaclec_domain"/>
</dbReference>
<dbReference type="InterPro" id="IPR016186">
    <property type="entry name" value="C-type_lectin-like/link_sf"/>
</dbReference>
<feature type="region of interest" description="Disordered" evidence="2">
    <location>
        <begin position="1"/>
        <end position="21"/>
    </location>
</feature>
<reference evidence="5" key="1">
    <citation type="journal article" date="2022" name="bioRxiv">
        <title>Sequencing and chromosome-scale assembly of the giantPleurodeles waltlgenome.</title>
        <authorList>
            <person name="Brown T."/>
            <person name="Elewa A."/>
            <person name="Iarovenko S."/>
            <person name="Subramanian E."/>
            <person name="Araus A.J."/>
            <person name="Petzold A."/>
            <person name="Susuki M."/>
            <person name="Suzuki K.-i.T."/>
            <person name="Hayashi T."/>
            <person name="Toyoda A."/>
            <person name="Oliveira C."/>
            <person name="Osipova E."/>
            <person name="Leigh N.D."/>
            <person name="Simon A."/>
            <person name="Yun M.H."/>
        </authorList>
    </citation>
    <scope>NUCLEOTIDE SEQUENCE</scope>
    <source>
        <strain evidence="5">20211129_DDA</strain>
        <tissue evidence="5">Liver</tissue>
    </source>
</reference>
<comment type="caution">
    <text evidence="5">The sequence shown here is derived from an EMBL/GenBank/DDBJ whole genome shotgun (WGS) entry which is preliminary data.</text>
</comment>
<name>A0AAV7KZM1_PLEWA</name>
<proteinExistence type="predicted"/>
<organism evidence="5 6">
    <name type="scientific">Pleurodeles waltl</name>
    <name type="common">Iberian ribbed newt</name>
    <dbReference type="NCBI Taxonomy" id="8319"/>
    <lineage>
        <taxon>Eukaryota</taxon>
        <taxon>Metazoa</taxon>
        <taxon>Chordata</taxon>
        <taxon>Craniata</taxon>
        <taxon>Vertebrata</taxon>
        <taxon>Euteleostomi</taxon>
        <taxon>Amphibia</taxon>
        <taxon>Batrachia</taxon>
        <taxon>Caudata</taxon>
        <taxon>Salamandroidea</taxon>
        <taxon>Salamandridae</taxon>
        <taxon>Pleurodelinae</taxon>
        <taxon>Pleurodeles</taxon>
    </lineage>
</organism>
<accession>A0AAV7KZM1</accession>
<dbReference type="PANTHER" id="PTHR22803">
    <property type="entry name" value="MANNOSE, PHOSPHOLIPASE, LECTIN RECEPTOR RELATED"/>
    <property type="match status" value="1"/>
</dbReference>
<dbReference type="InterPro" id="IPR001304">
    <property type="entry name" value="C-type_lectin-like"/>
</dbReference>
<dbReference type="Proteomes" id="UP001066276">
    <property type="component" value="Chromosome 12"/>
</dbReference>
<gene>
    <name evidence="5" type="ORF">NDU88_005075</name>
</gene>
<feature type="domain" description="C-type lectin" evidence="4">
    <location>
        <begin position="146"/>
        <end position="265"/>
    </location>
</feature>
<keyword evidence="6" id="KW-1185">Reference proteome</keyword>
<dbReference type="PROSITE" id="PS50041">
    <property type="entry name" value="C_TYPE_LECTIN_2"/>
    <property type="match status" value="1"/>
</dbReference>
<dbReference type="Pfam" id="PF00059">
    <property type="entry name" value="Lectin_C"/>
    <property type="match status" value="1"/>
</dbReference>
<feature type="transmembrane region" description="Helical" evidence="3">
    <location>
        <begin position="70"/>
        <end position="95"/>
    </location>
</feature>
<dbReference type="GO" id="GO:0030246">
    <property type="term" value="F:carbohydrate binding"/>
    <property type="evidence" value="ECO:0007669"/>
    <property type="project" value="UniProtKB-KW"/>
</dbReference>
<dbReference type="Gene3D" id="3.10.100.10">
    <property type="entry name" value="Mannose-Binding Protein A, subunit A"/>
    <property type="match status" value="1"/>
</dbReference>
<dbReference type="InterPro" id="IPR033989">
    <property type="entry name" value="CD209-like_CTLD"/>
</dbReference>
<evidence type="ECO:0000259" key="4">
    <source>
        <dbReference type="PROSITE" id="PS50041"/>
    </source>
</evidence>
<evidence type="ECO:0000256" key="2">
    <source>
        <dbReference type="SAM" id="MobiDB-lite"/>
    </source>
</evidence>